<keyword evidence="2 5" id="KW-0863">Zinc-finger</keyword>
<dbReference type="GO" id="GO:0005737">
    <property type="term" value="C:cytoplasm"/>
    <property type="evidence" value="ECO:0007669"/>
    <property type="project" value="TreeGrafter"/>
</dbReference>
<evidence type="ECO:0000256" key="2">
    <source>
        <dbReference type="ARBA" id="ARBA00022771"/>
    </source>
</evidence>
<evidence type="ECO:0000313" key="10">
    <source>
        <dbReference type="Proteomes" id="UP000264820"/>
    </source>
</evidence>
<reference evidence="9" key="2">
    <citation type="submission" date="2025-09" db="UniProtKB">
        <authorList>
            <consortium name="Ensembl"/>
        </authorList>
    </citation>
    <scope>IDENTIFICATION</scope>
</reference>
<evidence type="ECO:0000256" key="1">
    <source>
        <dbReference type="ARBA" id="ARBA00022723"/>
    </source>
</evidence>
<feature type="zinc finger region" description="TRAF-type" evidence="5">
    <location>
        <begin position="50"/>
        <end position="92"/>
    </location>
</feature>
<dbReference type="SUPFAM" id="SSF81383">
    <property type="entry name" value="F-box domain"/>
    <property type="match status" value="1"/>
</dbReference>
<feature type="region of interest" description="Disordered" evidence="6">
    <location>
        <begin position="207"/>
        <end position="241"/>
    </location>
</feature>
<dbReference type="Gene3D" id="3.30.40.150">
    <property type="entry name" value="TRAF-like zinc-finger, N-terminal subdomain"/>
    <property type="match status" value="1"/>
</dbReference>
<dbReference type="InterPro" id="IPR013083">
    <property type="entry name" value="Znf_RING/FYVE/PHD"/>
</dbReference>
<feature type="compositionally biased region" description="Basic and acidic residues" evidence="6">
    <location>
        <begin position="211"/>
        <end position="232"/>
    </location>
</feature>
<dbReference type="AlphaFoldDB" id="A0A3Q2XY08"/>
<protein>
    <submittedName>
        <fullName evidence="9">F-box protein 40</fullName>
    </submittedName>
</protein>
<dbReference type="SUPFAM" id="SSF49599">
    <property type="entry name" value="TRAF domain-like"/>
    <property type="match status" value="1"/>
</dbReference>
<dbReference type="Pfam" id="PF15966">
    <property type="entry name" value="F-box_4"/>
    <property type="match status" value="1"/>
</dbReference>
<evidence type="ECO:0000259" key="8">
    <source>
        <dbReference type="PROSITE" id="PS50181"/>
    </source>
</evidence>
<dbReference type="GO" id="GO:0008270">
    <property type="term" value="F:zinc ion binding"/>
    <property type="evidence" value="ECO:0007669"/>
    <property type="project" value="UniProtKB-KW"/>
</dbReference>
<dbReference type="Gene3D" id="3.30.40.10">
    <property type="entry name" value="Zinc/RING finger domain, C3HC4 (zinc finger)"/>
    <property type="match status" value="1"/>
</dbReference>
<reference evidence="9" key="1">
    <citation type="submission" date="2025-08" db="UniProtKB">
        <authorList>
            <consortium name="Ensembl"/>
        </authorList>
    </citation>
    <scope>IDENTIFICATION</scope>
</reference>
<dbReference type="InterPro" id="IPR031890">
    <property type="entry name" value="Fbxo30/Fbxo40"/>
</dbReference>
<evidence type="ECO:0000259" key="7">
    <source>
        <dbReference type="PROSITE" id="PS50145"/>
    </source>
</evidence>
<name>A0A3Q2XY08_HIPCM</name>
<dbReference type="PANTHER" id="PTHR15933">
    <property type="entry name" value="PROTEIN CBG16327"/>
    <property type="match status" value="1"/>
</dbReference>
<sequence>SWIQKTKTKNKRQCYAIRCQAPPRLSIGCVVIRCPNDCGASLHACKGDEHRLLCPNETVPCLNAGYGCPLSMPRHRRARHLEVCPASVVSCSQEWNRWPVPDNDPSFYRNVSEQSERHLDVALALRDQELLFKSIKMKNVFPELTMTDPEDLDVGVTNLASGGCAQNGCAEVMEEEANDMTSDTLDTERLSKYSSWERIFTKEMNGCEQTGKNEAKKAASGRKIEPPRESSSRENGASGLAPWQDGVLERLGKEANIGEYNMYLVHNGAMLINFGQLAACTPRERDFVYGSLEPIEVQSVRSFNIPSSYRAKRCHLKDPSREVKVAHKSVDTVDLDVSEEDLPKSDEVSATLLCCLEKEFKGHLISESTGLDGLYVNVGTQTYDFVSAPFPAQASLADVIVGKPRRLYVDTESESVTRRHNKSSSAFSHTCGLFFRRDEYPSHFRNVHSDIQAGLGGWFLQRCPLAYLGCTFAQTRFQPGGQPAEVKYHHGVDKLVVRPDVPWELFEGIKASHHPDYLSQLPLEILQQVAGYLDTFTLSQLSQVSRPMREVCATLLQTRGMVSLKWEKKTYSHGGSSWKSRKKVWEFSSSFCPVERWRFSDSPSMADHLQRCSFYERERRTEPVSLSGLRECPVSDNRALISVMVEHCHLTVKN</sequence>
<dbReference type="PROSITE" id="PS50181">
    <property type="entry name" value="FBOX"/>
    <property type="match status" value="1"/>
</dbReference>
<dbReference type="Ensembl" id="ENSHCOT00000025965.1">
    <property type="protein sequence ID" value="ENSHCOP00000009860.1"/>
    <property type="gene ID" value="ENSHCOG00000012382.1"/>
</dbReference>
<proteinExistence type="predicted"/>
<dbReference type="OMA" id="RKKIWQF"/>
<keyword evidence="10" id="KW-1185">Reference proteome</keyword>
<dbReference type="InterPro" id="IPR001293">
    <property type="entry name" value="Znf_TRAF"/>
</dbReference>
<evidence type="ECO:0000256" key="5">
    <source>
        <dbReference type="PROSITE-ProRule" id="PRU00207"/>
    </source>
</evidence>
<evidence type="ECO:0000256" key="4">
    <source>
        <dbReference type="ARBA" id="ARBA00022833"/>
    </source>
</evidence>
<accession>A0A3Q2XY08</accession>
<dbReference type="PROSITE" id="PS50145">
    <property type="entry name" value="ZF_TRAF"/>
    <property type="match status" value="1"/>
</dbReference>
<dbReference type="Gene3D" id="1.20.1280.50">
    <property type="match status" value="1"/>
</dbReference>
<dbReference type="InterPro" id="IPR036047">
    <property type="entry name" value="F-box-like_dom_sf"/>
</dbReference>
<dbReference type="Proteomes" id="UP000264820">
    <property type="component" value="Unplaced"/>
</dbReference>
<feature type="domain" description="F-box" evidence="8">
    <location>
        <begin position="515"/>
        <end position="569"/>
    </location>
</feature>
<organism evidence="9 10">
    <name type="scientific">Hippocampus comes</name>
    <name type="common">Tiger tail seahorse</name>
    <dbReference type="NCBI Taxonomy" id="109280"/>
    <lineage>
        <taxon>Eukaryota</taxon>
        <taxon>Metazoa</taxon>
        <taxon>Chordata</taxon>
        <taxon>Craniata</taxon>
        <taxon>Vertebrata</taxon>
        <taxon>Euteleostomi</taxon>
        <taxon>Actinopterygii</taxon>
        <taxon>Neopterygii</taxon>
        <taxon>Teleostei</taxon>
        <taxon>Neoteleostei</taxon>
        <taxon>Acanthomorphata</taxon>
        <taxon>Syngnathiaria</taxon>
        <taxon>Syngnathiformes</taxon>
        <taxon>Syngnathoidei</taxon>
        <taxon>Syngnathidae</taxon>
        <taxon>Hippocampus</taxon>
    </lineage>
</organism>
<evidence type="ECO:0000313" key="9">
    <source>
        <dbReference type="Ensembl" id="ENSHCOP00000009860.1"/>
    </source>
</evidence>
<dbReference type="GeneTree" id="ENSGT00950000183204"/>
<evidence type="ECO:0000256" key="3">
    <source>
        <dbReference type="ARBA" id="ARBA00022786"/>
    </source>
</evidence>
<dbReference type="Pfam" id="PF15965">
    <property type="entry name" value="zf-TRAF_2"/>
    <property type="match status" value="1"/>
</dbReference>
<dbReference type="STRING" id="109280.ENSHCOP00000009860"/>
<evidence type="ECO:0000256" key="6">
    <source>
        <dbReference type="SAM" id="MobiDB-lite"/>
    </source>
</evidence>
<dbReference type="PANTHER" id="PTHR15933:SF1">
    <property type="entry name" value="F-BOX ONLY PROTEIN 40"/>
    <property type="match status" value="1"/>
</dbReference>
<dbReference type="InterPro" id="IPR001810">
    <property type="entry name" value="F-box_dom"/>
</dbReference>
<keyword evidence="3" id="KW-0833">Ubl conjugation pathway</keyword>
<keyword evidence="4 5" id="KW-0862">Zinc</keyword>
<feature type="domain" description="TRAF-type" evidence="7">
    <location>
        <begin position="50"/>
        <end position="92"/>
    </location>
</feature>
<dbReference type="InterPro" id="IPR043013">
    <property type="entry name" value="Znf_TRAF_N"/>
</dbReference>
<keyword evidence="1 5" id="KW-0479">Metal-binding</keyword>
<dbReference type="GO" id="GO:0061630">
    <property type="term" value="F:ubiquitin protein ligase activity"/>
    <property type="evidence" value="ECO:0007669"/>
    <property type="project" value="InterPro"/>
</dbReference>